<evidence type="ECO:0000313" key="4">
    <source>
        <dbReference type="Proteomes" id="UP000601990"/>
    </source>
</evidence>
<dbReference type="Pfam" id="PF01784">
    <property type="entry name" value="DUF34_NIF3"/>
    <property type="match status" value="1"/>
</dbReference>
<evidence type="ECO:0000256" key="2">
    <source>
        <dbReference type="ARBA" id="ARBA00022723"/>
    </source>
</evidence>
<dbReference type="EMBL" id="WTVH01000007">
    <property type="protein sequence ID" value="NMF92794.1"/>
    <property type="molecule type" value="Genomic_DNA"/>
</dbReference>
<dbReference type="Proteomes" id="UP000601990">
    <property type="component" value="Unassembled WGS sequence"/>
</dbReference>
<gene>
    <name evidence="3" type="ORF">GO608_05565</name>
</gene>
<accession>A0ABX1MXS4</accession>
<keyword evidence="4" id="KW-1185">Reference proteome</keyword>
<evidence type="ECO:0000313" key="3">
    <source>
        <dbReference type="EMBL" id="NMF92794.1"/>
    </source>
</evidence>
<dbReference type="PANTHER" id="PTHR13799">
    <property type="entry name" value="NGG1 INTERACTING FACTOR 3"/>
    <property type="match status" value="1"/>
</dbReference>
<comment type="similarity">
    <text evidence="1">Belongs to the GTP cyclohydrolase I type 2/NIF3 family.</text>
</comment>
<dbReference type="NCBIfam" id="TIGR00486">
    <property type="entry name" value="YbgI_SA1388"/>
    <property type="match status" value="1"/>
</dbReference>
<dbReference type="PANTHER" id="PTHR13799:SF14">
    <property type="entry name" value="GTP CYCLOHYDROLASE 1 TYPE 2 HOMOLOG"/>
    <property type="match status" value="1"/>
</dbReference>
<keyword evidence="2" id="KW-0479">Metal-binding</keyword>
<proteinExistence type="inferred from homology"/>
<dbReference type="Gene3D" id="3.40.1390.30">
    <property type="entry name" value="NIF3 (NGG1p interacting factor 3)-like"/>
    <property type="match status" value="2"/>
</dbReference>
<comment type="caution">
    <text evidence="3">The sequence shown here is derived from an EMBL/GenBank/DDBJ whole genome shotgun (WGS) entry which is preliminary data.</text>
</comment>
<evidence type="ECO:0000256" key="1">
    <source>
        <dbReference type="ARBA" id="ARBA00006964"/>
    </source>
</evidence>
<name>A0ABX1MXS4_9RHOO</name>
<sequence>MQLIELQTHLNELLDVARFRDYCPNGLQVEGRPEVRRVLCGVTASQALVDLAVAEGADALLVHHGYFWRGEDGRITGIRKRRLAALLRSDISLLAYHLPLDAHPEFGNNAQLGKLLGWRGEGRFGDQELGWIGTPMQPNSAGHIARSLAARLGREPLLVGDPERVVRQVAWCTGGAQGYFEDAIAAGADLYVSGEISEQTVHVARESGVAFIAAGHHATERYGVHALAQYLSDAFGLDARFADLDNPV</sequence>
<dbReference type="InterPro" id="IPR002678">
    <property type="entry name" value="DUF34/NIF3"/>
</dbReference>
<dbReference type="RefSeq" id="WP_169198090.1">
    <property type="nucleotide sequence ID" value="NZ_WTVH02000010.1"/>
</dbReference>
<protein>
    <submittedName>
        <fullName evidence="3">Nif3-like dinuclear metal center hexameric protein</fullName>
    </submittedName>
</protein>
<organism evidence="3 4">
    <name type="scientific">Aromatoleum buckelii</name>
    <dbReference type="NCBI Taxonomy" id="200254"/>
    <lineage>
        <taxon>Bacteria</taxon>
        <taxon>Pseudomonadati</taxon>
        <taxon>Pseudomonadota</taxon>
        <taxon>Betaproteobacteria</taxon>
        <taxon>Rhodocyclales</taxon>
        <taxon>Rhodocyclaceae</taxon>
        <taxon>Aromatoleum</taxon>
    </lineage>
</organism>
<dbReference type="InterPro" id="IPR036069">
    <property type="entry name" value="DUF34/NIF3_sf"/>
</dbReference>
<dbReference type="SUPFAM" id="SSF102705">
    <property type="entry name" value="NIF3 (NGG1p interacting factor 3)-like"/>
    <property type="match status" value="1"/>
</dbReference>
<reference evidence="3" key="1">
    <citation type="submission" date="2019-12" db="EMBL/GenBank/DDBJ databases">
        <title>Comparative genomics gives insights into the taxonomy of the Azoarcus-Aromatoleum group and reveals separate origins of nif in the plant-associated Azoarcus and non-plant-associated Aromatoleum sub-groups.</title>
        <authorList>
            <person name="Lafos M."/>
            <person name="Maluk M."/>
            <person name="Batista M."/>
            <person name="Junghare M."/>
            <person name="Carmona M."/>
            <person name="Faoro H."/>
            <person name="Cruz L.M."/>
            <person name="Battistoni F."/>
            <person name="De Souza E."/>
            <person name="Pedrosa F."/>
            <person name="Chen W.-M."/>
            <person name="Poole P.S."/>
            <person name="Dixon R.A."/>
            <person name="James E.K."/>
        </authorList>
    </citation>
    <scope>NUCLEOTIDE SEQUENCE</scope>
    <source>
        <strain evidence="3">U120</strain>
    </source>
</reference>